<keyword evidence="2" id="KW-0238">DNA-binding</keyword>
<accession>A0A378UIL5</accession>
<organism evidence="5 6">
    <name type="scientific">Bergeriella denitrificans</name>
    <name type="common">Neisseria denitrificans</name>
    <dbReference type="NCBI Taxonomy" id="494"/>
    <lineage>
        <taxon>Bacteria</taxon>
        <taxon>Pseudomonadati</taxon>
        <taxon>Pseudomonadota</taxon>
        <taxon>Betaproteobacteria</taxon>
        <taxon>Neisseriales</taxon>
        <taxon>Neisseriaceae</taxon>
        <taxon>Bergeriella</taxon>
    </lineage>
</organism>
<feature type="domain" description="HTH arsR-type" evidence="4">
    <location>
        <begin position="6"/>
        <end position="110"/>
    </location>
</feature>
<dbReference type="PANTHER" id="PTHR33154:SF33">
    <property type="entry name" value="TRANSCRIPTIONAL REPRESSOR SDPR"/>
    <property type="match status" value="1"/>
</dbReference>
<dbReference type="Pfam" id="PF01022">
    <property type="entry name" value="HTH_5"/>
    <property type="match status" value="1"/>
</dbReference>
<reference evidence="5 6" key="1">
    <citation type="submission" date="2018-06" db="EMBL/GenBank/DDBJ databases">
        <authorList>
            <consortium name="Pathogen Informatics"/>
            <person name="Doyle S."/>
        </authorList>
    </citation>
    <scope>NUCLEOTIDE SEQUENCE [LARGE SCALE GENOMIC DNA]</scope>
    <source>
        <strain evidence="5 6">NCTC10295</strain>
    </source>
</reference>
<dbReference type="PROSITE" id="PS50987">
    <property type="entry name" value="HTH_ARSR_2"/>
    <property type="match status" value="1"/>
</dbReference>
<sequence>MNTPSIQNELAACLPLFNALGDPHRQTILLLLAKHGQLNVNRITELMPLSRPAVSHHLKLMKQADIVRVAQVGNERFYRIKTPADGGDTCPISRLAALVTSLQAHFPTQLETLK</sequence>
<keyword evidence="1" id="KW-0805">Transcription regulation</keyword>
<name>A0A378UIL5_BERDE</name>
<evidence type="ECO:0000313" key="6">
    <source>
        <dbReference type="Proteomes" id="UP000254651"/>
    </source>
</evidence>
<gene>
    <name evidence="5" type="ORF">NCTC10295_01313</name>
</gene>
<dbReference type="SUPFAM" id="SSF46785">
    <property type="entry name" value="Winged helix' DNA-binding domain"/>
    <property type="match status" value="1"/>
</dbReference>
<evidence type="ECO:0000313" key="5">
    <source>
        <dbReference type="EMBL" id="STZ76539.1"/>
    </source>
</evidence>
<evidence type="ECO:0000259" key="4">
    <source>
        <dbReference type="PROSITE" id="PS50987"/>
    </source>
</evidence>
<dbReference type="CDD" id="cd00090">
    <property type="entry name" value="HTH_ARSR"/>
    <property type="match status" value="1"/>
</dbReference>
<dbReference type="PANTHER" id="PTHR33154">
    <property type="entry name" value="TRANSCRIPTIONAL REGULATOR, ARSR FAMILY"/>
    <property type="match status" value="1"/>
</dbReference>
<dbReference type="PRINTS" id="PR00778">
    <property type="entry name" value="HTHARSR"/>
</dbReference>
<dbReference type="GO" id="GO:0003677">
    <property type="term" value="F:DNA binding"/>
    <property type="evidence" value="ECO:0007669"/>
    <property type="project" value="UniProtKB-KW"/>
</dbReference>
<evidence type="ECO:0000256" key="2">
    <source>
        <dbReference type="ARBA" id="ARBA00023125"/>
    </source>
</evidence>
<evidence type="ECO:0000256" key="3">
    <source>
        <dbReference type="ARBA" id="ARBA00023163"/>
    </source>
</evidence>
<dbReference type="InterPro" id="IPR011991">
    <property type="entry name" value="ArsR-like_HTH"/>
</dbReference>
<dbReference type="SMART" id="SM00418">
    <property type="entry name" value="HTH_ARSR"/>
    <property type="match status" value="1"/>
</dbReference>
<dbReference type="EMBL" id="UGQS01000002">
    <property type="protein sequence ID" value="STZ76539.1"/>
    <property type="molecule type" value="Genomic_DNA"/>
</dbReference>
<dbReference type="AlphaFoldDB" id="A0A378UIL5"/>
<dbReference type="GO" id="GO:0003700">
    <property type="term" value="F:DNA-binding transcription factor activity"/>
    <property type="evidence" value="ECO:0007669"/>
    <property type="project" value="InterPro"/>
</dbReference>
<evidence type="ECO:0000256" key="1">
    <source>
        <dbReference type="ARBA" id="ARBA00023015"/>
    </source>
</evidence>
<keyword evidence="6" id="KW-1185">Reference proteome</keyword>
<keyword evidence="3" id="KW-0804">Transcription</keyword>
<dbReference type="NCBIfam" id="NF033788">
    <property type="entry name" value="HTH_metalloreg"/>
    <property type="match status" value="1"/>
</dbReference>
<dbReference type="InterPro" id="IPR051081">
    <property type="entry name" value="HTH_MetalResp_TranReg"/>
</dbReference>
<dbReference type="Gene3D" id="1.10.10.10">
    <property type="entry name" value="Winged helix-like DNA-binding domain superfamily/Winged helix DNA-binding domain"/>
    <property type="match status" value="1"/>
</dbReference>
<protein>
    <submittedName>
        <fullName evidence="5">ArsR family transcriptional regulator</fullName>
    </submittedName>
</protein>
<proteinExistence type="predicted"/>
<dbReference type="InterPro" id="IPR036390">
    <property type="entry name" value="WH_DNA-bd_sf"/>
</dbReference>
<dbReference type="InterPro" id="IPR001845">
    <property type="entry name" value="HTH_ArsR_DNA-bd_dom"/>
</dbReference>
<dbReference type="InterPro" id="IPR036388">
    <property type="entry name" value="WH-like_DNA-bd_sf"/>
</dbReference>
<dbReference type="Proteomes" id="UP000254651">
    <property type="component" value="Unassembled WGS sequence"/>
</dbReference>